<dbReference type="Proteomes" id="UP001140076">
    <property type="component" value="Unassembled WGS sequence"/>
</dbReference>
<dbReference type="RefSeq" id="WP_270073304.1">
    <property type="nucleotide sequence ID" value="NZ_JAJAQC010000029.1"/>
</dbReference>
<evidence type="ECO:0000256" key="1">
    <source>
        <dbReference type="SAM" id="MobiDB-lite"/>
    </source>
</evidence>
<accession>A0A9X3NLP2</accession>
<evidence type="ECO:0000313" key="3">
    <source>
        <dbReference type="Proteomes" id="UP001140076"/>
    </source>
</evidence>
<dbReference type="EMBL" id="JAJAQC010000029">
    <property type="protein sequence ID" value="MDA0566044.1"/>
    <property type="molecule type" value="Genomic_DNA"/>
</dbReference>
<reference evidence="2" key="1">
    <citation type="submission" date="2021-10" db="EMBL/GenBank/DDBJ databases">
        <title>Streptomonospora sp. nov., isolated from mangrove soil.</title>
        <authorList>
            <person name="Chen X."/>
            <person name="Ge X."/>
            <person name="Liu W."/>
        </authorList>
    </citation>
    <scope>NUCLEOTIDE SEQUENCE</scope>
    <source>
        <strain evidence="2">S1-112</strain>
    </source>
</reference>
<name>A0A9X3NLP2_9ACTN</name>
<dbReference type="AlphaFoldDB" id="A0A9X3NLP2"/>
<sequence length="156" mass="17529">MSDHYEVVFSCFLRDDTPRPVLAELRWHLGVDPEPPETVDVDRDPDPLLDPDPDSPLPGGDVGHLRRQTRAEEPDADPGLLERLLDGREERHAWGLYSRSYWLDDDLGRVSDVLDLVAPHADHSGYAGHHRDVYGTEVTLFVLDGRGGYEVRKPGA</sequence>
<keyword evidence="3" id="KW-1185">Reference proteome</keyword>
<proteinExistence type="predicted"/>
<evidence type="ECO:0000313" key="2">
    <source>
        <dbReference type="EMBL" id="MDA0566044.1"/>
    </source>
</evidence>
<feature type="region of interest" description="Disordered" evidence="1">
    <location>
        <begin position="31"/>
        <end position="82"/>
    </location>
</feature>
<comment type="caution">
    <text evidence="2">The sequence shown here is derived from an EMBL/GenBank/DDBJ whole genome shotgun (WGS) entry which is preliminary data.</text>
</comment>
<organism evidence="2 3">
    <name type="scientific">Streptomonospora mangrovi</name>
    <dbReference type="NCBI Taxonomy" id="2883123"/>
    <lineage>
        <taxon>Bacteria</taxon>
        <taxon>Bacillati</taxon>
        <taxon>Actinomycetota</taxon>
        <taxon>Actinomycetes</taxon>
        <taxon>Streptosporangiales</taxon>
        <taxon>Nocardiopsidaceae</taxon>
        <taxon>Streptomonospora</taxon>
    </lineage>
</organism>
<protein>
    <submittedName>
        <fullName evidence="2">Uncharacterized protein</fullName>
    </submittedName>
</protein>
<gene>
    <name evidence="2" type="ORF">LG943_17230</name>
</gene>